<name>A0AA42DPX0_9FIRM</name>
<dbReference type="RefSeq" id="WP_271012818.1">
    <property type="nucleotide sequence ID" value="NZ_JAQIFT010000057.1"/>
</dbReference>
<dbReference type="GO" id="GO:0004519">
    <property type="term" value="F:endonuclease activity"/>
    <property type="evidence" value="ECO:0007669"/>
    <property type="project" value="InterPro"/>
</dbReference>
<keyword evidence="4" id="KW-1185">Reference proteome</keyword>
<feature type="domain" description="Phage terminase large subunit GpA ATPase" evidence="1">
    <location>
        <begin position="48"/>
        <end position="285"/>
    </location>
</feature>
<comment type="caution">
    <text evidence="3">The sequence shown here is derived from an EMBL/GenBank/DDBJ whole genome shotgun (WGS) entry which is preliminary data.</text>
</comment>
<dbReference type="Proteomes" id="UP001169242">
    <property type="component" value="Unassembled WGS sequence"/>
</dbReference>
<protein>
    <submittedName>
        <fullName evidence="3">Phage terminase large subunit family protein</fullName>
    </submittedName>
</protein>
<dbReference type="PANTHER" id="PTHR34413">
    <property type="entry name" value="PROPHAGE TAIL FIBER ASSEMBLY PROTEIN HOMOLOG TFAE-RELATED-RELATED"/>
    <property type="match status" value="1"/>
</dbReference>
<gene>
    <name evidence="3" type="ORF">PBV87_15275</name>
</gene>
<dbReference type="Gene3D" id="3.40.50.300">
    <property type="entry name" value="P-loop containing nucleotide triphosphate hydrolases"/>
    <property type="match status" value="1"/>
</dbReference>
<dbReference type="InterPro" id="IPR008866">
    <property type="entry name" value="Phage_lambda_GpA-like"/>
</dbReference>
<dbReference type="HAMAP" id="MF_04144">
    <property type="entry name" value="TERL_LAMBDA"/>
    <property type="match status" value="1"/>
</dbReference>
<dbReference type="EMBL" id="JAQIFT010000057">
    <property type="protein sequence ID" value="MDA3732837.1"/>
    <property type="molecule type" value="Genomic_DNA"/>
</dbReference>
<dbReference type="GO" id="GO:0016887">
    <property type="term" value="F:ATP hydrolysis activity"/>
    <property type="evidence" value="ECO:0007669"/>
    <property type="project" value="InterPro"/>
</dbReference>
<dbReference type="Pfam" id="PF20454">
    <property type="entry name" value="GpA_nuclease"/>
    <property type="match status" value="1"/>
</dbReference>
<evidence type="ECO:0000259" key="1">
    <source>
        <dbReference type="Pfam" id="PF05876"/>
    </source>
</evidence>
<evidence type="ECO:0000313" key="4">
    <source>
        <dbReference type="Proteomes" id="UP001169242"/>
    </source>
</evidence>
<dbReference type="GO" id="GO:0005524">
    <property type="term" value="F:ATP binding"/>
    <property type="evidence" value="ECO:0007669"/>
    <property type="project" value="InterPro"/>
</dbReference>
<dbReference type="InterPro" id="IPR051220">
    <property type="entry name" value="TFA_Chaperone"/>
</dbReference>
<reference evidence="3" key="1">
    <citation type="journal article" date="2023" name="Int. J. Syst. Evol. Microbiol.">
        <title>&lt;i&gt;Holtiella tumoricola&lt;/i&gt; gen. nov. sp. nov., isolated from a human clinical sample.</title>
        <authorList>
            <person name="Allen-Vercoe E."/>
            <person name="Daigneault M.C."/>
            <person name="Vancuren S.J."/>
            <person name="Cochrane K."/>
            <person name="O'Neal L.L."/>
            <person name="Sankaranarayanan K."/>
            <person name="Lawson P.A."/>
        </authorList>
    </citation>
    <scope>NUCLEOTIDE SEQUENCE</scope>
    <source>
        <strain evidence="3">CC70A</strain>
    </source>
</reference>
<dbReference type="InterPro" id="IPR027417">
    <property type="entry name" value="P-loop_NTPase"/>
</dbReference>
<organism evidence="3 4">
    <name type="scientific">Holtiella tumoricola</name>
    <dbReference type="NCBI Taxonomy" id="3018743"/>
    <lineage>
        <taxon>Bacteria</taxon>
        <taxon>Bacillati</taxon>
        <taxon>Bacillota</taxon>
        <taxon>Clostridia</taxon>
        <taxon>Lachnospirales</taxon>
        <taxon>Cellulosilyticaceae</taxon>
        <taxon>Holtiella</taxon>
    </lineage>
</organism>
<dbReference type="PANTHER" id="PTHR34413:SF2">
    <property type="entry name" value="PROPHAGE TAIL FIBER ASSEMBLY PROTEIN HOMOLOG TFAE-RELATED"/>
    <property type="match status" value="1"/>
</dbReference>
<dbReference type="Pfam" id="PF05876">
    <property type="entry name" value="GpA_ATPase"/>
    <property type="match status" value="1"/>
</dbReference>
<evidence type="ECO:0000259" key="2">
    <source>
        <dbReference type="Pfam" id="PF20454"/>
    </source>
</evidence>
<evidence type="ECO:0000313" key="3">
    <source>
        <dbReference type="EMBL" id="MDA3732837.1"/>
    </source>
</evidence>
<dbReference type="AlphaFoldDB" id="A0AA42DPX0"/>
<sequence length="619" mass="70666">MDMALTKKKINYKTLCLFSRIAKVMSPPPKLTVSQWADENRRLSAEASAEPGRWNTDRAPYQREIMDAISDLSIDTVVVMSSSQVGKTELVLNMIGYCVDHDPSPILVMQPTDGMAQAFSKDRLAPMIRDTPVLKGKISDAKSRDSENTILHKKFPGGHITIVGAQSAAGLASRPIRILLCDEVDRYPLSAGTEGDPIKLAEKRTNTFWNRKKIYVSTPTIKGMSRIEQEYNDSSMEEWSIECPACGTYQPYEWERLHFEDLTMECVGCRERFSEQEWKAQPGKWIAKGEAIKKRGFHLNEMASPWKHWDEIIKDFKDANEHYKKTRSVEQLKVFQNTSRGLPWELKGQGVEDDTILDRREKYDADIPNGVLVLTAGVDVQDNRFEIEVVGWRNGYESWGIQYHTIYCDPEKEESWTELENWLEREFYFSDGNSLLIAATCIDTGGHFTDNCYKFLKKMEKKHKRIYGIKGLGGSGYPLIYKKSTNTKNGVGIFILGVDQGKELIMARLNTEEMGPGYCHFPSNPERNYDEQYMKGLTSEKRVISVNKKGESKLEWIKKSGVRNEPLDIRNYATAAVQILNPNWESLQEKIDNGINYMKQTKKKTTIRPRGRVGGGIEI</sequence>
<accession>A0AA42DPX0</accession>
<dbReference type="InterPro" id="IPR046454">
    <property type="entry name" value="GpA_endonuclease"/>
</dbReference>
<dbReference type="InterPro" id="IPR046453">
    <property type="entry name" value="GpA_ATPase"/>
</dbReference>
<feature type="domain" description="Terminase large subunit GpA endonuclease" evidence="2">
    <location>
        <begin position="295"/>
        <end position="583"/>
    </location>
</feature>
<proteinExistence type="inferred from homology"/>